<sequence length="287" mass="31286">MPFTILLTISNGLAVSFHKQLGELCGDPKVIVATNINPKLIGGRLFLNATSGTHVYFDKETNAGEVLFYQLVARDTGLPSAAPLLRGYAKVEPLKIAELNNFIVTAPTQEIDFLCAGRVARVDADKGWCYVACSKCSRKLQRTVSAFTCVRCANPHAIEALRCPSLCCCVEMAIADDTAEGIFVWFDGVMTKLHNLRASEAGQMLVRVTAYNFTEHHKTFTITHIVDEIDRVPLLDVADDWDDGDDDDDKPAAKPLPVEVQSGGVSGNAHKKTVDSTSNVFKKARVA</sequence>
<evidence type="ECO:0000313" key="3">
    <source>
        <dbReference type="Proteomes" id="UP000028999"/>
    </source>
</evidence>
<dbReference type="SUPFAM" id="SSF50249">
    <property type="entry name" value="Nucleic acid-binding proteins"/>
    <property type="match status" value="1"/>
</dbReference>
<dbReference type="Gene3D" id="2.40.50.140">
    <property type="entry name" value="Nucleic acid-binding proteins"/>
    <property type="match status" value="1"/>
</dbReference>
<feature type="compositionally biased region" description="Acidic residues" evidence="1">
    <location>
        <begin position="240"/>
        <end position="249"/>
    </location>
</feature>
<dbReference type="PaxDb" id="3708-A0A078ICL7"/>
<proteinExistence type="predicted"/>
<reference evidence="2 3" key="1">
    <citation type="journal article" date="2014" name="Science">
        <title>Plant genetics. Early allopolyploid evolution in the post-Neolithic Brassica napus oilseed genome.</title>
        <authorList>
            <person name="Chalhoub B."/>
            <person name="Denoeud F."/>
            <person name="Liu S."/>
            <person name="Parkin I.A."/>
            <person name="Tang H."/>
            <person name="Wang X."/>
            <person name="Chiquet J."/>
            <person name="Belcram H."/>
            <person name="Tong C."/>
            <person name="Samans B."/>
            <person name="Correa M."/>
            <person name="Da Silva C."/>
            <person name="Just J."/>
            <person name="Falentin C."/>
            <person name="Koh C.S."/>
            <person name="Le Clainche I."/>
            <person name="Bernard M."/>
            <person name="Bento P."/>
            <person name="Noel B."/>
            <person name="Labadie K."/>
            <person name="Alberti A."/>
            <person name="Charles M."/>
            <person name="Arnaud D."/>
            <person name="Guo H."/>
            <person name="Daviaud C."/>
            <person name="Alamery S."/>
            <person name="Jabbari K."/>
            <person name="Zhao M."/>
            <person name="Edger P.P."/>
            <person name="Chelaifa H."/>
            <person name="Tack D."/>
            <person name="Lassalle G."/>
            <person name="Mestiri I."/>
            <person name="Schnel N."/>
            <person name="Le Paslier M.C."/>
            <person name="Fan G."/>
            <person name="Renault V."/>
            <person name="Bayer P.E."/>
            <person name="Golicz A.A."/>
            <person name="Manoli S."/>
            <person name="Lee T.H."/>
            <person name="Thi V.H."/>
            <person name="Chalabi S."/>
            <person name="Hu Q."/>
            <person name="Fan C."/>
            <person name="Tollenaere R."/>
            <person name="Lu Y."/>
            <person name="Battail C."/>
            <person name="Shen J."/>
            <person name="Sidebottom C.H."/>
            <person name="Wang X."/>
            <person name="Canaguier A."/>
            <person name="Chauveau A."/>
            <person name="Berard A."/>
            <person name="Deniot G."/>
            <person name="Guan M."/>
            <person name="Liu Z."/>
            <person name="Sun F."/>
            <person name="Lim Y.P."/>
            <person name="Lyons E."/>
            <person name="Town C.D."/>
            <person name="Bancroft I."/>
            <person name="Wang X."/>
            <person name="Meng J."/>
            <person name="Ma J."/>
            <person name="Pires J.C."/>
            <person name="King G.J."/>
            <person name="Brunel D."/>
            <person name="Delourme R."/>
            <person name="Renard M."/>
            <person name="Aury J.M."/>
            <person name="Adams K.L."/>
            <person name="Batley J."/>
            <person name="Snowdon R.J."/>
            <person name="Tost J."/>
            <person name="Edwards D."/>
            <person name="Zhou Y."/>
            <person name="Hua W."/>
            <person name="Sharpe A.G."/>
            <person name="Paterson A.H."/>
            <person name="Guan C."/>
            <person name="Wincker P."/>
        </authorList>
    </citation>
    <scope>NUCLEOTIDE SEQUENCE [LARGE SCALE GENOMIC DNA]</scope>
    <source>
        <strain evidence="3">cv. Darmor-bzh</strain>
    </source>
</reference>
<dbReference type="PANTHER" id="PTHR47165">
    <property type="entry name" value="OS03G0429900 PROTEIN"/>
    <property type="match status" value="1"/>
</dbReference>
<dbReference type="PANTHER" id="PTHR47165:SF4">
    <property type="entry name" value="OS03G0429900 PROTEIN"/>
    <property type="match status" value="1"/>
</dbReference>
<dbReference type="AlphaFoldDB" id="A0A078ICL7"/>
<accession>A0A078ICL7</accession>
<evidence type="ECO:0000313" key="2">
    <source>
        <dbReference type="EMBL" id="CDY48630.1"/>
    </source>
</evidence>
<name>A0A078ICL7_BRANA</name>
<dbReference type="InterPro" id="IPR012340">
    <property type="entry name" value="NA-bd_OB-fold"/>
</dbReference>
<dbReference type="EMBL" id="LK032783">
    <property type="protein sequence ID" value="CDY48630.1"/>
    <property type="molecule type" value="Genomic_DNA"/>
</dbReference>
<organism evidence="2 3">
    <name type="scientific">Brassica napus</name>
    <name type="common">Rape</name>
    <dbReference type="NCBI Taxonomy" id="3708"/>
    <lineage>
        <taxon>Eukaryota</taxon>
        <taxon>Viridiplantae</taxon>
        <taxon>Streptophyta</taxon>
        <taxon>Embryophyta</taxon>
        <taxon>Tracheophyta</taxon>
        <taxon>Spermatophyta</taxon>
        <taxon>Magnoliopsida</taxon>
        <taxon>eudicotyledons</taxon>
        <taxon>Gunneridae</taxon>
        <taxon>Pentapetalae</taxon>
        <taxon>rosids</taxon>
        <taxon>malvids</taxon>
        <taxon>Brassicales</taxon>
        <taxon>Brassicaceae</taxon>
        <taxon>Brassiceae</taxon>
        <taxon>Brassica</taxon>
    </lineage>
</organism>
<evidence type="ECO:0000256" key="1">
    <source>
        <dbReference type="SAM" id="MobiDB-lite"/>
    </source>
</evidence>
<feature type="region of interest" description="Disordered" evidence="1">
    <location>
        <begin position="240"/>
        <end position="287"/>
    </location>
</feature>
<keyword evidence="3" id="KW-1185">Reference proteome</keyword>
<gene>
    <name evidence="2" type="primary">BnaC06g08070D</name>
    <name evidence="2" type="ORF">GSBRNA2T00091401001</name>
</gene>
<protein>
    <submittedName>
        <fullName evidence="2">BnaC06g08070D protein</fullName>
    </submittedName>
</protein>
<dbReference type="Gramene" id="CDY48630">
    <property type="protein sequence ID" value="CDY48630"/>
    <property type="gene ID" value="GSBRNA2T00091401001"/>
</dbReference>
<dbReference type="Proteomes" id="UP000028999">
    <property type="component" value="Unassembled WGS sequence"/>
</dbReference>